<reference evidence="3" key="2">
    <citation type="submission" date="2024-02" db="EMBL/GenBank/DDBJ databases">
        <title>The Genome Sequence of Enterococcus diestrammenae JM9A.</title>
        <authorList>
            <person name="Earl A."/>
            <person name="Manson A."/>
            <person name="Gilmore M."/>
            <person name="Sanders J."/>
            <person name="Shea T."/>
            <person name="Howe W."/>
            <person name="Livny J."/>
            <person name="Cuomo C."/>
            <person name="Neafsey D."/>
            <person name="Birren B."/>
        </authorList>
    </citation>
    <scope>NUCLEOTIDE SEQUENCE</scope>
    <source>
        <strain evidence="3">JM9A</strain>
    </source>
</reference>
<dbReference type="Pfam" id="PF13731">
    <property type="entry name" value="WxL"/>
    <property type="match status" value="1"/>
</dbReference>
<evidence type="ECO:0000313" key="4">
    <source>
        <dbReference type="Proteomes" id="UP001429357"/>
    </source>
</evidence>
<sequence>MKNTIKTLSLSAAALMTLMVGVGNVQAATTNLKTGDVVGDGRVATGDTETTTGKANSTAKFEVTPGDLTLDAVPDMNFGTASVKDIATNGITLTYASGDLTGEASNDRNNKGIIRVSDFRGSGTGWKLSVGLGNFTSGSTNILSGVTLTVNAPKAEGVTTDAASTTVTPGNASSVVTAEASEGMGENTYTISSDTKDTTLTIDKNPTIKAGTYQADLTWTLANTPSTTAAK</sequence>
<dbReference type="InterPro" id="IPR027994">
    <property type="entry name" value="WxL_dom"/>
</dbReference>
<accession>A0ABV0F6I3</accession>
<gene>
    <name evidence="3" type="ORF">BAU18_002200</name>
</gene>
<dbReference type="RefSeq" id="WP_161869588.1">
    <property type="nucleotide sequence ID" value="NZ_MAEI02000001.1"/>
</dbReference>
<dbReference type="Proteomes" id="UP001429357">
    <property type="component" value="Unassembled WGS sequence"/>
</dbReference>
<evidence type="ECO:0000313" key="3">
    <source>
        <dbReference type="EMBL" id="MEO1782588.1"/>
    </source>
</evidence>
<feature type="chain" id="PRO_5046277333" description="WxL domain-containing protein" evidence="1">
    <location>
        <begin position="28"/>
        <end position="231"/>
    </location>
</feature>
<name>A0ABV0F6I3_9ENTE</name>
<comment type="caution">
    <text evidence="3">The sequence shown here is derived from an EMBL/GenBank/DDBJ whole genome shotgun (WGS) entry which is preliminary data.</text>
</comment>
<organism evidence="3 4">
    <name type="scientific">Enterococcus diestrammenae</name>
    <dbReference type="NCBI Taxonomy" id="1155073"/>
    <lineage>
        <taxon>Bacteria</taxon>
        <taxon>Bacillati</taxon>
        <taxon>Bacillota</taxon>
        <taxon>Bacilli</taxon>
        <taxon>Lactobacillales</taxon>
        <taxon>Enterococcaceae</taxon>
        <taxon>Enterococcus</taxon>
    </lineage>
</organism>
<feature type="domain" description="WxL" evidence="2">
    <location>
        <begin position="62"/>
        <end position="225"/>
    </location>
</feature>
<proteinExistence type="predicted"/>
<protein>
    <recommendedName>
        <fullName evidence="2">WxL domain-containing protein</fullName>
    </recommendedName>
</protein>
<dbReference type="EMBL" id="MAEI02000001">
    <property type="protein sequence ID" value="MEO1782588.1"/>
    <property type="molecule type" value="Genomic_DNA"/>
</dbReference>
<evidence type="ECO:0000256" key="1">
    <source>
        <dbReference type="SAM" id="SignalP"/>
    </source>
</evidence>
<reference evidence="3" key="1">
    <citation type="submission" date="2016-06" db="EMBL/GenBank/DDBJ databases">
        <authorList>
            <person name="Van Tyne D."/>
        </authorList>
    </citation>
    <scope>NUCLEOTIDE SEQUENCE</scope>
    <source>
        <strain evidence="3">JM9A</strain>
    </source>
</reference>
<feature type="signal peptide" evidence="1">
    <location>
        <begin position="1"/>
        <end position="27"/>
    </location>
</feature>
<evidence type="ECO:0000259" key="2">
    <source>
        <dbReference type="Pfam" id="PF13731"/>
    </source>
</evidence>
<keyword evidence="1" id="KW-0732">Signal</keyword>
<keyword evidence="4" id="KW-1185">Reference proteome</keyword>